<dbReference type="RefSeq" id="WP_249329509.1">
    <property type="nucleotide sequence ID" value="NZ_CP060635.1"/>
</dbReference>
<dbReference type="PANTHER" id="PTHR43649:SF12">
    <property type="entry name" value="DIACETYLCHITOBIOSE BINDING PROTEIN DASA"/>
    <property type="match status" value="1"/>
</dbReference>
<dbReference type="Gene3D" id="3.40.190.10">
    <property type="entry name" value="Periplasmic binding protein-like II"/>
    <property type="match status" value="2"/>
</dbReference>
<dbReference type="Proteomes" id="UP000515860">
    <property type="component" value="Chromosome"/>
</dbReference>
<evidence type="ECO:0000256" key="1">
    <source>
        <dbReference type="SAM" id="SignalP"/>
    </source>
</evidence>
<dbReference type="InterPro" id="IPR050490">
    <property type="entry name" value="Bact_solute-bd_prot1"/>
</dbReference>
<dbReference type="PROSITE" id="PS51257">
    <property type="entry name" value="PROKAR_LIPOPROTEIN"/>
    <property type="match status" value="1"/>
</dbReference>
<organism evidence="2 3">
    <name type="scientific">Wansuia hejianensis</name>
    <dbReference type="NCBI Taxonomy" id="2763667"/>
    <lineage>
        <taxon>Bacteria</taxon>
        <taxon>Bacillati</taxon>
        <taxon>Bacillota</taxon>
        <taxon>Clostridia</taxon>
        <taxon>Lachnospirales</taxon>
        <taxon>Lachnospiraceae</taxon>
        <taxon>Wansuia</taxon>
    </lineage>
</organism>
<dbReference type="PANTHER" id="PTHR43649">
    <property type="entry name" value="ARABINOSE-BINDING PROTEIN-RELATED"/>
    <property type="match status" value="1"/>
</dbReference>
<keyword evidence="1" id="KW-0732">Signal</keyword>
<gene>
    <name evidence="2" type="ORF">H9Q79_06880</name>
</gene>
<dbReference type="Pfam" id="PF01547">
    <property type="entry name" value="SBP_bac_1"/>
    <property type="match status" value="1"/>
</dbReference>
<dbReference type="EMBL" id="CP060635">
    <property type="protein sequence ID" value="QNM09992.1"/>
    <property type="molecule type" value="Genomic_DNA"/>
</dbReference>
<keyword evidence="3" id="KW-1185">Reference proteome</keyword>
<protein>
    <submittedName>
        <fullName evidence="2">Carbohydrate ABC transporter substrate-binding protein</fullName>
    </submittedName>
</protein>
<dbReference type="SUPFAM" id="SSF53850">
    <property type="entry name" value="Periplasmic binding protein-like II"/>
    <property type="match status" value="1"/>
</dbReference>
<sequence>MKRRLAVTVLCGMLAVSALAGCGEAETAGGSSSGGESKKQEKVTLSLMATPEWVTDAEMELAQQFEEETGIKIDFQIVPGDQYYNVLMTKLNGGEGPDIFGGQSGSYDLVSQYNIEENAIDLTDAPWVEYYNEFEREQTSVNGKIYGVTYFDTTTDFYMVYNKKLFEENGLEIPESFAEFEQVCQKLLDAGVIPVYEPVADGWHHVMWFCEIGGKYEDLRPGLIDQLNNNEITFAEVPEFQEVFDQMNDMAQKGYFGDNYLSDEYANLPMNLGSGEFAMTMAKPGTIAEIAAASDGKYTEEDFGMFLIPTLDNDVLNVHPCGPTRFIYSGGGHIGEAKQYLEYITTKECVQYVIDHDAKIENLPFDLGQQPDYSQYTEDFLDSFEKQGAVFQDVIKYLNPQWNEIGQDVVSMFIGEMTSEDVVKAIDARRATQAEAAGDEAWK</sequence>
<dbReference type="KEGG" id="whj:H9Q79_06880"/>
<feature type="chain" id="PRO_5039503695" evidence="1">
    <location>
        <begin position="21"/>
        <end position="443"/>
    </location>
</feature>
<name>A0A7G9GGR0_9FIRM</name>
<evidence type="ECO:0000313" key="3">
    <source>
        <dbReference type="Proteomes" id="UP000515860"/>
    </source>
</evidence>
<proteinExistence type="predicted"/>
<accession>A0A7G9GGR0</accession>
<dbReference type="InterPro" id="IPR006059">
    <property type="entry name" value="SBP"/>
</dbReference>
<reference evidence="2 3" key="1">
    <citation type="submission" date="2020-08" db="EMBL/GenBank/DDBJ databases">
        <authorList>
            <person name="Liu C."/>
            <person name="Sun Q."/>
        </authorList>
    </citation>
    <scope>NUCLEOTIDE SEQUENCE [LARGE SCALE GENOMIC DNA]</scope>
    <source>
        <strain evidence="2 3">NSJ-29</strain>
    </source>
</reference>
<feature type="signal peptide" evidence="1">
    <location>
        <begin position="1"/>
        <end position="20"/>
    </location>
</feature>
<dbReference type="AlphaFoldDB" id="A0A7G9GGR0"/>
<evidence type="ECO:0000313" key="2">
    <source>
        <dbReference type="EMBL" id="QNM09992.1"/>
    </source>
</evidence>